<name>A0A7C0XBB8_UNCW3</name>
<keyword evidence="9 10" id="KW-0573">Peptidoglycan synthesis</keyword>
<keyword evidence="9 10" id="KW-0961">Cell wall biogenesis/degradation</keyword>
<keyword evidence="6 9" id="KW-0547">Nucleotide-binding</keyword>
<dbReference type="EC" id="6.3.2.9" evidence="9 10"/>
<dbReference type="Pfam" id="PF02875">
    <property type="entry name" value="Mur_ligase_C"/>
    <property type="match status" value="1"/>
</dbReference>
<evidence type="ECO:0000259" key="11">
    <source>
        <dbReference type="Pfam" id="PF02875"/>
    </source>
</evidence>
<dbReference type="InterPro" id="IPR018109">
    <property type="entry name" value="Folylpolyglutamate_synth_CS"/>
</dbReference>
<evidence type="ECO:0000256" key="1">
    <source>
        <dbReference type="ARBA" id="ARBA00004496"/>
    </source>
</evidence>
<dbReference type="GO" id="GO:0005524">
    <property type="term" value="F:ATP binding"/>
    <property type="evidence" value="ECO:0007669"/>
    <property type="project" value="UniProtKB-UniRule"/>
</dbReference>
<dbReference type="SUPFAM" id="SSF53244">
    <property type="entry name" value="MurD-like peptide ligases, peptide-binding domain"/>
    <property type="match status" value="1"/>
</dbReference>
<comment type="catalytic activity">
    <reaction evidence="9 10">
        <text>UDP-N-acetyl-alpha-D-muramoyl-L-alanine + D-glutamate + ATP = UDP-N-acetyl-alpha-D-muramoyl-L-alanyl-D-glutamate + ADP + phosphate + H(+)</text>
        <dbReference type="Rhea" id="RHEA:16429"/>
        <dbReference type="ChEBI" id="CHEBI:15378"/>
        <dbReference type="ChEBI" id="CHEBI:29986"/>
        <dbReference type="ChEBI" id="CHEBI:30616"/>
        <dbReference type="ChEBI" id="CHEBI:43474"/>
        <dbReference type="ChEBI" id="CHEBI:83898"/>
        <dbReference type="ChEBI" id="CHEBI:83900"/>
        <dbReference type="ChEBI" id="CHEBI:456216"/>
        <dbReference type="EC" id="6.3.2.9"/>
    </reaction>
</comment>
<gene>
    <name evidence="9 13" type="primary">murD</name>
    <name evidence="13" type="ORF">ENG67_04370</name>
</gene>
<organism evidence="13">
    <name type="scientific">candidate division WOR-3 bacterium</name>
    <dbReference type="NCBI Taxonomy" id="2052148"/>
    <lineage>
        <taxon>Bacteria</taxon>
        <taxon>Bacteria division WOR-3</taxon>
    </lineage>
</organism>
<evidence type="ECO:0000256" key="6">
    <source>
        <dbReference type="ARBA" id="ARBA00022741"/>
    </source>
</evidence>
<dbReference type="InterPro" id="IPR005762">
    <property type="entry name" value="MurD"/>
</dbReference>
<dbReference type="GO" id="GO:0008360">
    <property type="term" value="P:regulation of cell shape"/>
    <property type="evidence" value="ECO:0007669"/>
    <property type="project" value="UniProtKB-KW"/>
</dbReference>
<dbReference type="InterPro" id="IPR036615">
    <property type="entry name" value="Mur_ligase_C_dom_sf"/>
</dbReference>
<evidence type="ECO:0000256" key="2">
    <source>
        <dbReference type="ARBA" id="ARBA00004752"/>
    </source>
</evidence>
<keyword evidence="3 9" id="KW-0963">Cytoplasm</keyword>
<proteinExistence type="inferred from homology"/>
<comment type="subcellular location">
    <subcellularLocation>
        <location evidence="1 9 10">Cytoplasm</location>
    </subcellularLocation>
</comment>
<dbReference type="HAMAP" id="MF_00639">
    <property type="entry name" value="MurD"/>
    <property type="match status" value="1"/>
</dbReference>
<dbReference type="InterPro" id="IPR013221">
    <property type="entry name" value="Mur_ligase_cen"/>
</dbReference>
<dbReference type="PROSITE" id="PS01011">
    <property type="entry name" value="FOLYLPOLYGLU_SYNT_1"/>
    <property type="match status" value="1"/>
</dbReference>
<comment type="function">
    <text evidence="9 10">Cell wall formation. Catalyzes the addition of glutamate to the nucleotide precursor UDP-N-acetylmuramoyl-L-alanine (UMA).</text>
</comment>
<comment type="caution">
    <text evidence="13">The sequence shown here is derived from an EMBL/GenBank/DDBJ whole genome shotgun (WGS) entry which is preliminary data.</text>
</comment>
<dbReference type="NCBIfam" id="TIGR01087">
    <property type="entry name" value="murD"/>
    <property type="match status" value="1"/>
</dbReference>
<dbReference type="PANTHER" id="PTHR43692:SF1">
    <property type="entry name" value="UDP-N-ACETYLMURAMOYLALANINE--D-GLUTAMATE LIGASE"/>
    <property type="match status" value="1"/>
</dbReference>
<accession>A0A7C0XBB8</accession>
<dbReference type="GO" id="GO:0005737">
    <property type="term" value="C:cytoplasm"/>
    <property type="evidence" value="ECO:0007669"/>
    <property type="project" value="UniProtKB-SubCell"/>
</dbReference>
<dbReference type="InterPro" id="IPR036565">
    <property type="entry name" value="Mur-like_cat_sf"/>
</dbReference>
<keyword evidence="4 9" id="KW-0436">Ligase</keyword>
<dbReference type="GO" id="GO:0051301">
    <property type="term" value="P:cell division"/>
    <property type="evidence" value="ECO:0007669"/>
    <property type="project" value="UniProtKB-KW"/>
</dbReference>
<evidence type="ECO:0000256" key="4">
    <source>
        <dbReference type="ARBA" id="ARBA00022598"/>
    </source>
</evidence>
<evidence type="ECO:0000259" key="12">
    <source>
        <dbReference type="Pfam" id="PF08245"/>
    </source>
</evidence>
<dbReference type="EMBL" id="DRBW01000172">
    <property type="protein sequence ID" value="HDM90427.1"/>
    <property type="molecule type" value="Genomic_DNA"/>
</dbReference>
<reference evidence="13" key="1">
    <citation type="journal article" date="2020" name="mSystems">
        <title>Genome- and Community-Level Interaction Insights into Carbon Utilization and Element Cycling Functions of Hydrothermarchaeota in Hydrothermal Sediment.</title>
        <authorList>
            <person name="Zhou Z."/>
            <person name="Liu Y."/>
            <person name="Xu W."/>
            <person name="Pan J."/>
            <person name="Luo Z.H."/>
            <person name="Li M."/>
        </authorList>
    </citation>
    <scope>NUCLEOTIDE SEQUENCE [LARGE SCALE GENOMIC DNA]</scope>
    <source>
        <strain evidence="13">HyVt-237</strain>
    </source>
</reference>
<comment type="pathway">
    <text evidence="2 9 10">Cell wall biogenesis; peptidoglycan biosynthesis.</text>
</comment>
<dbReference type="PANTHER" id="PTHR43692">
    <property type="entry name" value="UDP-N-ACETYLMURAMOYLALANINE--D-GLUTAMATE LIGASE"/>
    <property type="match status" value="1"/>
</dbReference>
<keyword evidence="9 10" id="KW-0133">Cell shape</keyword>
<dbReference type="SUPFAM" id="SSF51984">
    <property type="entry name" value="MurCD N-terminal domain"/>
    <property type="match status" value="1"/>
</dbReference>
<dbReference type="Gene3D" id="3.40.1190.10">
    <property type="entry name" value="Mur-like, catalytic domain"/>
    <property type="match status" value="1"/>
</dbReference>
<protein>
    <recommendedName>
        <fullName evidence="9 10">UDP-N-acetylmuramoylalanine--D-glutamate ligase</fullName>
        <ecNumber evidence="9 10">6.3.2.9</ecNumber>
    </recommendedName>
    <alternativeName>
        <fullName evidence="9">D-glutamic acid-adding enzyme</fullName>
    </alternativeName>
    <alternativeName>
        <fullName evidence="9">UDP-N-acetylmuramoyl-L-alanyl-D-glutamate synthetase</fullName>
    </alternativeName>
</protein>
<evidence type="ECO:0000256" key="8">
    <source>
        <dbReference type="ARBA" id="ARBA00023306"/>
    </source>
</evidence>
<dbReference type="InterPro" id="IPR004101">
    <property type="entry name" value="Mur_ligase_C"/>
</dbReference>
<dbReference type="Gene3D" id="3.90.190.20">
    <property type="entry name" value="Mur ligase, C-terminal domain"/>
    <property type="match status" value="1"/>
</dbReference>
<dbReference type="SUPFAM" id="SSF53623">
    <property type="entry name" value="MurD-like peptide ligases, catalytic domain"/>
    <property type="match status" value="1"/>
</dbReference>
<evidence type="ECO:0000256" key="7">
    <source>
        <dbReference type="ARBA" id="ARBA00022840"/>
    </source>
</evidence>
<evidence type="ECO:0000256" key="9">
    <source>
        <dbReference type="HAMAP-Rule" id="MF_00639"/>
    </source>
</evidence>
<evidence type="ECO:0000256" key="10">
    <source>
        <dbReference type="RuleBase" id="RU003664"/>
    </source>
</evidence>
<dbReference type="GO" id="GO:0071555">
    <property type="term" value="P:cell wall organization"/>
    <property type="evidence" value="ECO:0007669"/>
    <property type="project" value="UniProtKB-KW"/>
</dbReference>
<keyword evidence="5 9" id="KW-0132">Cell division</keyword>
<dbReference type="UniPathway" id="UPA00219"/>
<evidence type="ECO:0000256" key="5">
    <source>
        <dbReference type="ARBA" id="ARBA00022618"/>
    </source>
</evidence>
<feature type="binding site" evidence="9">
    <location>
        <begin position="117"/>
        <end position="123"/>
    </location>
    <ligand>
        <name>ATP</name>
        <dbReference type="ChEBI" id="CHEBI:30616"/>
    </ligand>
</feature>
<feature type="domain" description="Mur ligase central" evidence="12">
    <location>
        <begin position="115"/>
        <end position="285"/>
    </location>
</feature>
<dbReference type="Pfam" id="PF21377">
    <property type="entry name" value="MurD_N"/>
    <property type="match status" value="1"/>
</dbReference>
<evidence type="ECO:0000256" key="3">
    <source>
        <dbReference type="ARBA" id="ARBA00022490"/>
    </source>
</evidence>
<dbReference type="GO" id="GO:0009252">
    <property type="term" value="P:peptidoglycan biosynthetic process"/>
    <property type="evidence" value="ECO:0007669"/>
    <property type="project" value="UniProtKB-UniRule"/>
</dbReference>
<dbReference type="Pfam" id="PF08245">
    <property type="entry name" value="Mur_ligase_M"/>
    <property type="match status" value="1"/>
</dbReference>
<dbReference type="AlphaFoldDB" id="A0A7C0XBB8"/>
<feature type="domain" description="Mur ligase C-terminal" evidence="11">
    <location>
        <begin position="308"/>
        <end position="418"/>
    </location>
</feature>
<dbReference type="GO" id="GO:0004326">
    <property type="term" value="F:tetrahydrofolylpolyglutamate synthase activity"/>
    <property type="evidence" value="ECO:0007669"/>
    <property type="project" value="InterPro"/>
</dbReference>
<sequence length="448" mass="49579">MRSFRESIGGLRVAVIGAGKSGVASARLLKKLGAEVFLSEAKWISPNLREELKMLGVRFEEGGHSDRILNSDLIVPCPGVPLTNPWITRARAIGIPVMGELELGYRFLSSPIVAVTGTNGKSTVVSWIAHIMRKSGAIACGNIGHPLTSLSGSKDPLVVEVSSFQLETIIDFKPGVALILNLDQDHFDRHGTFEAYRKAKARIFENQEEEDHLILNYDDPHLRGLEKDARSRVHYFSIERAVKGAYVEGEWIVLEEDEKLKLMLTKSLALFGVHNLQNALASALASYLMGTPLEEIREGLGSFRGLPHRLEYVGEIDGVRFINDSKGTNPHAVLWALKSIDEPVILIMGGEDKGLDFTPLREIVKKKVKKLILIGESRNKLKAVFEGTVELSEAGNLEDAVELAFSEAERGDAVLLSPGCSSFDMFKNYKERGERFKDAVRRLGRHQI</sequence>
<keyword evidence="7 9" id="KW-0067">ATP-binding</keyword>
<dbReference type="Proteomes" id="UP000885931">
    <property type="component" value="Unassembled WGS sequence"/>
</dbReference>
<comment type="similarity">
    <text evidence="9">Belongs to the MurCDEF family.</text>
</comment>
<keyword evidence="8 9" id="KW-0131">Cell cycle</keyword>
<dbReference type="GO" id="GO:0008764">
    <property type="term" value="F:UDP-N-acetylmuramoylalanine-D-glutamate ligase activity"/>
    <property type="evidence" value="ECO:0007669"/>
    <property type="project" value="UniProtKB-UniRule"/>
</dbReference>
<dbReference type="Gene3D" id="3.40.50.720">
    <property type="entry name" value="NAD(P)-binding Rossmann-like Domain"/>
    <property type="match status" value="1"/>
</dbReference>
<evidence type="ECO:0000313" key="13">
    <source>
        <dbReference type="EMBL" id="HDM90427.1"/>
    </source>
</evidence>